<reference evidence="1" key="1">
    <citation type="journal article" date="2020" name="Nature">
        <title>Giant virus diversity and host interactions through global metagenomics.</title>
        <authorList>
            <person name="Schulz F."/>
            <person name="Roux S."/>
            <person name="Paez-Espino D."/>
            <person name="Jungbluth S."/>
            <person name="Walsh D.A."/>
            <person name="Denef V.J."/>
            <person name="McMahon K.D."/>
            <person name="Konstantinidis K.T."/>
            <person name="Eloe-Fadrosh E.A."/>
            <person name="Kyrpides N.C."/>
            <person name="Woyke T."/>
        </authorList>
    </citation>
    <scope>NUCLEOTIDE SEQUENCE</scope>
    <source>
        <strain evidence="1">GVMAG-M-3300013006-15</strain>
    </source>
</reference>
<organism evidence="1">
    <name type="scientific">viral metagenome</name>
    <dbReference type="NCBI Taxonomy" id="1070528"/>
    <lineage>
        <taxon>unclassified sequences</taxon>
        <taxon>metagenomes</taxon>
        <taxon>organismal metagenomes</taxon>
    </lineage>
</organism>
<evidence type="ECO:0000313" key="1">
    <source>
        <dbReference type="EMBL" id="QHS91726.1"/>
    </source>
</evidence>
<name>A0A6C0BHS7_9ZZZZ</name>
<dbReference type="EMBL" id="MN739163">
    <property type="protein sequence ID" value="QHS91726.1"/>
    <property type="molecule type" value="Genomic_DNA"/>
</dbReference>
<protein>
    <submittedName>
        <fullName evidence="1">Uncharacterized protein</fullName>
    </submittedName>
</protein>
<accession>A0A6C0BHS7</accession>
<sequence length="124" mass="14596">MDNSKEFFELILRSDPKPPRSIQLEIDTEDAQGMFEFFLMFMTHALATWYGKPVDLSKVTEAKLLELVQYYASFGVRFKLVSEKEPDMYMLDNKRYLEEKRLDKMCFQAVTAGKLWTISFSLNL</sequence>
<dbReference type="AlphaFoldDB" id="A0A6C0BHS7"/>
<proteinExistence type="predicted"/>